<dbReference type="Gene3D" id="3.90.1200.10">
    <property type="match status" value="1"/>
</dbReference>
<dbReference type="GO" id="GO:0016301">
    <property type="term" value="F:kinase activity"/>
    <property type="evidence" value="ECO:0007669"/>
    <property type="project" value="UniProtKB-UniRule"/>
</dbReference>
<comment type="similarity">
    <text evidence="1">Belongs to the fructosamine kinase family.</text>
</comment>
<keyword evidence="1" id="KW-0808">Transferase</keyword>
<evidence type="ECO:0000313" key="3">
    <source>
        <dbReference type="Proteomes" id="UP000029579"/>
    </source>
</evidence>
<evidence type="ECO:0000256" key="1">
    <source>
        <dbReference type="PIRNR" id="PIRNR006221"/>
    </source>
</evidence>
<dbReference type="PIRSF" id="PIRSF006221">
    <property type="entry name" value="Ketosamine-3-kinase"/>
    <property type="match status" value="1"/>
</dbReference>
<dbReference type="OrthoDB" id="5291879at2"/>
<dbReference type="InterPro" id="IPR016477">
    <property type="entry name" value="Fructo-/Ketosamine-3-kinase"/>
</dbReference>
<proteinExistence type="inferred from homology"/>
<dbReference type="AlphaFoldDB" id="A0A095X4G4"/>
<accession>A0A095X4G4</accession>
<sequence length="283" mass="32761">MEKIIELLPINNVTNISAVTGGDVNESYKLEADGGSYFLKVHKNKDASFFACERAGLKLFEENGIFAPRALASGDVDGSAYLLMTYHKEERAGSQEDLAKVIANIHKIKSPDGKFGFPYPFIGTACDFDNEFKDTWKEVFLNERMDKLKKMLKKVKLWDEKDLDRYEEVRLVIEKELDKHQTEPVLLHGDLWAGNFMFDEDERPLVFDPSPLYGDREFDIGVSTVFGGFRKAFYEEYKEIMPLKDGYQKRLNFYRLYILMKYLLRFGPVYDSSVNDLMKIITN</sequence>
<dbReference type="PANTHER" id="PTHR12149">
    <property type="entry name" value="FRUCTOSAMINE 3 KINASE-RELATED PROTEIN"/>
    <property type="match status" value="1"/>
</dbReference>
<dbReference type="SUPFAM" id="SSF56112">
    <property type="entry name" value="Protein kinase-like (PK-like)"/>
    <property type="match status" value="1"/>
</dbReference>
<gene>
    <name evidence="2" type="ORF">HMPREF1630_03615</name>
</gene>
<evidence type="ECO:0000313" key="2">
    <source>
        <dbReference type="EMBL" id="KGF04566.1"/>
    </source>
</evidence>
<dbReference type="Gene3D" id="3.30.200.20">
    <property type="entry name" value="Phosphorylase Kinase, domain 1"/>
    <property type="match status" value="1"/>
</dbReference>
<keyword evidence="1 2" id="KW-0418">Kinase</keyword>
<dbReference type="RefSeq" id="WP_037327090.1">
    <property type="nucleotide sequence ID" value="NZ_JRMW01000028.1"/>
</dbReference>
<name>A0A095X4G4_9FIRM</name>
<comment type="caution">
    <text evidence="2">The sequence shown here is derived from an EMBL/GenBank/DDBJ whole genome shotgun (WGS) entry which is preliminary data.</text>
</comment>
<reference evidence="2 3" key="1">
    <citation type="submission" date="2014-07" db="EMBL/GenBank/DDBJ databases">
        <authorList>
            <person name="McCorrison J."/>
            <person name="Sanka R."/>
            <person name="Torralba M."/>
            <person name="Gillis M."/>
            <person name="Haft D.H."/>
            <person name="Methe B."/>
            <person name="Sutton G."/>
            <person name="Nelson K.E."/>
        </authorList>
    </citation>
    <scope>NUCLEOTIDE SEQUENCE [LARGE SCALE GENOMIC DNA]</scope>
    <source>
        <strain evidence="2 3">S7-1-13</strain>
    </source>
</reference>
<organism evidence="2 3">
    <name type="scientific">Anaerococcus lactolyticus S7-1-13</name>
    <dbReference type="NCBI Taxonomy" id="1284686"/>
    <lineage>
        <taxon>Bacteria</taxon>
        <taxon>Bacillati</taxon>
        <taxon>Bacillota</taxon>
        <taxon>Tissierellia</taxon>
        <taxon>Tissierellales</taxon>
        <taxon>Peptoniphilaceae</taxon>
        <taxon>Anaerococcus</taxon>
    </lineage>
</organism>
<protein>
    <submittedName>
        <fullName evidence="2">Fructosamine kinase</fullName>
    </submittedName>
</protein>
<dbReference type="Pfam" id="PF03881">
    <property type="entry name" value="Fructosamin_kin"/>
    <property type="match status" value="1"/>
</dbReference>
<dbReference type="EMBL" id="JRMW01000028">
    <property type="protein sequence ID" value="KGF04566.1"/>
    <property type="molecule type" value="Genomic_DNA"/>
</dbReference>
<dbReference type="Proteomes" id="UP000029579">
    <property type="component" value="Unassembled WGS sequence"/>
</dbReference>
<dbReference type="PANTHER" id="PTHR12149:SF8">
    <property type="entry name" value="PROTEIN-RIBULOSAMINE 3-KINASE"/>
    <property type="match status" value="1"/>
</dbReference>
<dbReference type="InterPro" id="IPR011009">
    <property type="entry name" value="Kinase-like_dom_sf"/>
</dbReference>
<dbReference type="eggNOG" id="COG3001">
    <property type="taxonomic scope" value="Bacteria"/>
</dbReference>